<name>A0A4R2RI74_9FIRM</name>
<dbReference type="InterPro" id="IPR013321">
    <property type="entry name" value="Arc_rbn_hlx_hlx"/>
</dbReference>
<organism evidence="1 2">
    <name type="scientific">Heliophilum fasciatum</name>
    <dbReference type="NCBI Taxonomy" id="35700"/>
    <lineage>
        <taxon>Bacteria</taxon>
        <taxon>Bacillati</taxon>
        <taxon>Bacillota</taxon>
        <taxon>Clostridia</taxon>
        <taxon>Eubacteriales</taxon>
        <taxon>Heliobacteriaceae</taxon>
        <taxon>Heliophilum</taxon>
    </lineage>
</organism>
<dbReference type="EMBL" id="SLXT01000019">
    <property type="protein sequence ID" value="TCP62713.1"/>
    <property type="molecule type" value="Genomic_DNA"/>
</dbReference>
<gene>
    <name evidence="1" type="ORF">EDD73_11961</name>
</gene>
<dbReference type="SUPFAM" id="SSF143100">
    <property type="entry name" value="TTHA1013/TTHA0281-like"/>
    <property type="match status" value="1"/>
</dbReference>
<dbReference type="Gene3D" id="3.30.160.250">
    <property type="match status" value="1"/>
</dbReference>
<accession>A0A4R2RI74</accession>
<evidence type="ECO:0000313" key="1">
    <source>
        <dbReference type="EMBL" id="TCP62713.1"/>
    </source>
</evidence>
<proteinExistence type="predicted"/>
<comment type="caution">
    <text evidence="1">The sequence shown here is derived from an EMBL/GenBank/DDBJ whole genome shotgun (WGS) entry which is preliminary data.</text>
</comment>
<dbReference type="InterPro" id="IPR010985">
    <property type="entry name" value="Ribbon_hlx_hlx"/>
</dbReference>
<dbReference type="InterPro" id="IPR008651">
    <property type="entry name" value="Uncharacterised_HicB"/>
</dbReference>
<dbReference type="Gene3D" id="1.10.1220.10">
    <property type="entry name" value="Met repressor-like"/>
    <property type="match status" value="1"/>
</dbReference>
<dbReference type="SUPFAM" id="SSF47598">
    <property type="entry name" value="Ribbon-helix-helix"/>
    <property type="match status" value="1"/>
</dbReference>
<dbReference type="GO" id="GO:0006355">
    <property type="term" value="P:regulation of DNA-templated transcription"/>
    <property type="evidence" value="ECO:0007669"/>
    <property type="project" value="InterPro"/>
</dbReference>
<dbReference type="InterPro" id="IPR035069">
    <property type="entry name" value="TTHA1013/TTHA0281-like"/>
</dbReference>
<keyword evidence="2" id="KW-1185">Reference proteome</keyword>
<reference evidence="1 2" key="1">
    <citation type="submission" date="2019-03" db="EMBL/GenBank/DDBJ databases">
        <title>Genomic Encyclopedia of Type Strains, Phase IV (KMG-IV): sequencing the most valuable type-strain genomes for metagenomic binning, comparative biology and taxonomic classification.</title>
        <authorList>
            <person name="Goeker M."/>
        </authorList>
    </citation>
    <scope>NUCLEOTIDE SEQUENCE [LARGE SCALE GENOMIC DNA]</scope>
    <source>
        <strain evidence="1 2">DSM 11170</strain>
    </source>
</reference>
<dbReference type="AlphaFoldDB" id="A0A4R2RI74"/>
<sequence>MEQKEQKKDLTYYMALPYTFEIQHIRDESGRYFFGKVAELDGCQSNGNTLEELHENLREAMEGWIEVKLEHGDEIPEPLTDEGYSGKLVVRIPKSLHRRLAKEAQRDGVSLNQFMLYKLSR</sequence>
<dbReference type="Pfam" id="PF05534">
    <property type="entry name" value="HicB"/>
    <property type="match status" value="1"/>
</dbReference>
<protein>
    <submittedName>
        <fullName evidence="1">Putative HicB family RNase H-like nuclease</fullName>
    </submittedName>
</protein>
<evidence type="ECO:0000313" key="2">
    <source>
        <dbReference type="Proteomes" id="UP000294813"/>
    </source>
</evidence>
<dbReference type="Proteomes" id="UP000294813">
    <property type="component" value="Unassembled WGS sequence"/>
</dbReference>